<feature type="region of interest" description="Disordered" evidence="1">
    <location>
        <begin position="197"/>
        <end position="216"/>
    </location>
</feature>
<name>A0A9W7G420_9STRA</name>
<sequence>MHSSGKKVVQISPTGVQISPTAPESKRHSRTVFHQTSSNWRRLSTEKCDSGIHRDRNLVDLTVFELLDAMKSLSVPLKARKCLETVGVSGQDFFYYTDRDLEQIGVCRQDIKEKVLGIKQKILDNDGKVPGNLFQPSCKRERLKQSWKDPFRKEASLAGVEVQENHQSRLRRISGQEYQPQEENKEHNNTLRKVTLHKGNKEEMQDRGGGARANGGSVILDLNEVSSKLEAIKKMNELEEMDDKKDGVTRLPEITGGKPSS</sequence>
<keyword evidence="3" id="KW-1185">Reference proteome</keyword>
<proteinExistence type="predicted"/>
<gene>
    <name evidence="2" type="ORF">TrCOL_g8475</name>
</gene>
<dbReference type="OrthoDB" id="199016at2759"/>
<evidence type="ECO:0000313" key="2">
    <source>
        <dbReference type="EMBL" id="GMI31331.1"/>
    </source>
</evidence>
<evidence type="ECO:0000256" key="1">
    <source>
        <dbReference type="SAM" id="MobiDB-lite"/>
    </source>
</evidence>
<evidence type="ECO:0000313" key="3">
    <source>
        <dbReference type="Proteomes" id="UP001165065"/>
    </source>
</evidence>
<accession>A0A9W7G420</accession>
<feature type="region of interest" description="Disordered" evidence="1">
    <location>
        <begin position="1"/>
        <end position="36"/>
    </location>
</feature>
<protein>
    <recommendedName>
        <fullName evidence="4">SAM domain-containing protein</fullName>
    </recommendedName>
</protein>
<reference evidence="3" key="1">
    <citation type="journal article" date="2023" name="Commun. Biol.">
        <title>Genome analysis of Parmales, the sister group of diatoms, reveals the evolutionary specialization of diatoms from phago-mixotrophs to photoautotrophs.</title>
        <authorList>
            <person name="Ban H."/>
            <person name="Sato S."/>
            <person name="Yoshikawa S."/>
            <person name="Yamada K."/>
            <person name="Nakamura Y."/>
            <person name="Ichinomiya M."/>
            <person name="Sato N."/>
            <person name="Blanc-Mathieu R."/>
            <person name="Endo H."/>
            <person name="Kuwata A."/>
            <person name="Ogata H."/>
        </authorList>
    </citation>
    <scope>NUCLEOTIDE SEQUENCE [LARGE SCALE GENOMIC DNA]</scope>
</reference>
<feature type="compositionally biased region" description="Basic and acidic residues" evidence="1">
    <location>
        <begin position="239"/>
        <end position="248"/>
    </location>
</feature>
<dbReference type="AlphaFoldDB" id="A0A9W7G420"/>
<dbReference type="Proteomes" id="UP001165065">
    <property type="component" value="Unassembled WGS sequence"/>
</dbReference>
<feature type="region of interest" description="Disordered" evidence="1">
    <location>
        <begin position="239"/>
        <end position="261"/>
    </location>
</feature>
<organism evidence="2 3">
    <name type="scientific">Triparma columacea</name>
    <dbReference type="NCBI Taxonomy" id="722753"/>
    <lineage>
        <taxon>Eukaryota</taxon>
        <taxon>Sar</taxon>
        <taxon>Stramenopiles</taxon>
        <taxon>Ochrophyta</taxon>
        <taxon>Bolidophyceae</taxon>
        <taxon>Parmales</taxon>
        <taxon>Triparmaceae</taxon>
        <taxon>Triparma</taxon>
    </lineage>
</organism>
<feature type="compositionally biased region" description="Polar residues" evidence="1">
    <location>
        <begin position="11"/>
        <end position="22"/>
    </location>
</feature>
<comment type="caution">
    <text evidence="2">The sequence shown here is derived from an EMBL/GenBank/DDBJ whole genome shotgun (WGS) entry which is preliminary data.</text>
</comment>
<evidence type="ECO:0008006" key="4">
    <source>
        <dbReference type="Google" id="ProtNLM"/>
    </source>
</evidence>
<dbReference type="EMBL" id="BRYA01000739">
    <property type="protein sequence ID" value="GMI31331.1"/>
    <property type="molecule type" value="Genomic_DNA"/>
</dbReference>